<organism evidence="1 2">
    <name type="scientific">Plectus sambesii</name>
    <dbReference type="NCBI Taxonomy" id="2011161"/>
    <lineage>
        <taxon>Eukaryota</taxon>
        <taxon>Metazoa</taxon>
        <taxon>Ecdysozoa</taxon>
        <taxon>Nematoda</taxon>
        <taxon>Chromadorea</taxon>
        <taxon>Plectida</taxon>
        <taxon>Plectina</taxon>
        <taxon>Plectoidea</taxon>
        <taxon>Plectidae</taxon>
        <taxon>Plectus</taxon>
    </lineage>
</organism>
<keyword evidence="1" id="KW-1185">Reference proteome</keyword>
<dbReference type="AlphaFoldDB" id="A0A914UVW3"/>
<reference evidence="2" key="1">
    <citation type="submission" date="2022-11" db="UniProtKB">
        <authorList>
            <consortium name="WormBaseParasite"/>
        </authorList>
    </citation>
    <scope>IDENTIFICATION</scope>
</reference>
<sequence>MLMKKGVNTTVALLGDDRPWAKTLFANFSWAVVPERTNRTTTDYAFVARHCQTVILTASASTFGF</sequence>
<dbReference type="Proteomes" id="UP000887566">
    <property type="component" value="Unplaced"/>
</dbReference>
<proteinExistence type="predicted"/>
<accession>A0A914UVW3</accession>
<dbReference type="WBParaSite" id="PSAMB.scaffold1303size33183.g12205.t1">
    <property type="protein sequence ID" value="PSAMB.scaffold1303size33183.g12205.t1"/>
    <property type="gene ID" value="PSAMB.scaffold1303size33183.g12205"/>
</dbReference>
<evidence type="ECO:0000313" key="2">
    <source>
        <dbReference type="WBParaSite" id="PSAMB.scaffold1303size33183.g12205.t1"/>
    </source>
</evidence>
<evidence type="ECO:0000313" key="1">
    <source>
        <dbReference type="Proteomes" id="UP000887566"/>
    </source>
</evidence>
<name>A0A914UVW3_9BILA</name>
<protein>
    <submittedName>
        <fullName evidence="2">Uncharacterized protein</fullName>
    </submittedName>
</protein>